<dbReference type="PANTHER" id="PTHR43775:SF51">
    <property type="entry name" value="INACTIVE PHENOLPHTHIOCEROL SYNTHESIS POLYKETIDE SYNTHASE TYPE I PKS1-RELATED"/>
    <property type="match status" value="1"/>
</dbReference>
<evidence type="ECO:0000313" key="7">
    <source>
        <dbReference type="Proteomes" id="UP000037395"/>
    </source>
</evidence>
<dbReference type="Pfam" id="PF08659">
    <property type="entry name" value="KR"/>
    <property type="match status" value="1"/>
</dbReference>
<dbReference type="Proteomes" id="UP000037395">
    <property type="component" value="Unassembled WGS sequence"/>
</dbReference>
<keyword evidence="2" id="KW-0511">Multifunctional enzyme</keyword>
<accession>A0A1E7N7S4</accession>
<evidence type="ECO:0000259" key="4">
    <source>
        <dbReference type="Pfam" id="PF08659"/>
    </source>
</evidence>
<accession>A0A8H9HNE1</accession>
<dbReference type="InterPro" id="IPR036291">
    <property type="entry name" value="NAD(P)-bd_dom_sf"/>
</dbReference>
<comment type="caution">
    <text evidence="6">The sequence shown here is derived from an EMBL/GenBank/DDBJ whole genome shotgun (WGS) entry which is preliminary data.</text>
</comment>
<reference evidence="5" key="5">
    <citation type="submission" date="2020-09" db="EMBL/GenBank/DDBJ databases">
        <authorList>
            <person name="Sun Q."/>
            <person name="Ohkuma M."/>
        </authorList>
    </citation>
    <scope>NUCLEOTIDE SEQUENCE</scope>
    <source>
        <strain evidence="5">JCM 4434</strain>
    </source>
</reference>
<dbReference type="EMBL" id="JPRF03000023">
    <property type="protein sequence ID" value="OEV36757.1"/>
    <property type="molecule type" value="Genomic_DNA"/>
</dbReference>
<reference evidence="6 7" key="2">
    <citation type="submission" date="2014-07" db="EMBL/GenBank/DDBJ databases">
        <authorList>
            <person name="Zhang J.E."/>
            <person name="Yang H."/>
            <person name="Guo J."/>
            <person name="Deng Z."/>
            <person name="Luo H."/>
            <person name="Luo M."/>
            <person name="Zhao B."/>
        </authorList>
    </citation>
    <scope>NUCLEOTIDE SEQUENCE [LARGE SCALE GENOMIC DNA]</scope>
    <source>
        <strain evidence="6">ATCC 10762</strain>
        <strain evidence="7">ATCC 10762 / DSM 40127 / CCM 3239 / JCM 4008 / LMG 5968 / NBRC 12843 / NCIMB 8234 / A-377</strain>
    </source>
</reference>
<dbReference type="SUPFAM" id="SSF51735">
    <property type="entry name" value="NAD(P)-binding Rossmann-fold domains"/>
    <property type="match status" value="1"/>
</dbReference>
<dbReference type="InterPro" id="IPR013968">
    <property type="entry name" value="PKS_KR"/>
</dbReference>
<dbReference type="GO" id="GO:0004312">
    <property type="term" value="F:fatty acid synthase activity"/>
    <property type="evidence" value="ECO:0007669"/>
    <property type="project" value="TreeGrafter"/>
</dbReference>
<feature type="compositionally biased region" description="Pro residues" evidence="3">
    <location>
        <begin position="106"/>
        <end position="124"/>
    </location>
</feature>
<sequence length="134" mass="14028">MGRRPLPARVPFHSTVTGEPVPVHRAPEAFRHVQQARHIGKAVLTMPARLDGPGTVRVTGGTGTLGGLVARHLVTRHGARNLLLVSRRGSEAPGPGNSSPSSPRRAPGPPPSPATPPTVPPWPRCSPASRPTAR</sequence>
<dbReference type="Gene3D" id="3.90.180.10">
    <property type="entry name" value="Medium-chain alcohol dehydrogenases, catalytic domain"/>
    <property type="match status" value="1"/>
</dbReference>
<keyword evidence="7" id="KW-1185">Reference proteome</keyword>
<feature type="region of interest" description="Disordered" evidence="3">
    <location>
        <begin position="86"/>
        <end position="134"/>
    </location>
</feature>
<reference evidence="5" key="1">
    <citation type="journal article" date="2014" name="Int. J. Syst. Evol. Microbiol.">
        <title>Complete genome sequence of Corynebacterium casei LMG S-19264T (=DSM 44701T), isolated from a smear-ripened cheese.</title>
        <authorList>
            <consortium name="US DOE Joint Genome Institute (JGI-PGF)"/>
            <person name="Walter F."/>
            <person name="Albersmeier A."/>
            <person name="Kalinowski J."/>
            <person name="Ruckert C."/>
        </authorList>
    </citation>
    <scope>NUCLEOTIDE SEQUENCE</scope>
    <source>
        <strain evidence="5">JCM 4434</strain>
    </source>
</reference>
<evidence type="ECO:0000256" key="3">
    <source>
        <dbReference type="SAM" id="MobiDB-lite"/>
    </source>
</evidence>
<feature type="compositionally biased region" description="Low complexity" evidence="3">
    <location>
        <begin position="92"/>
        <end position="105"/>
    </location>
</feature>
<dbReference type="GO" id="GO:0006633">
    <property type="term" value="P:fatty acid biosynthetic process"/>
    <property type="evidence" value="ECO:0007669"/>
    <property type="project" value="TreeGrafter"/>
</dbReference>
<reference evidence="7" key="4">
    <citation type="submission" date="2016-08" db="EMBL/GenBank/DDBJ databases">
        <title>Sequencing, assembly and comparative genomics of S. aureofaciens ATCC 10762.</title>
        <authorList>
            <person name="Gradnigo J.S."/>
            <person name="Johnson N."/>
            <person name="Somerville G.A."/>
        </authorList>
    </citation>
    <scope>NUCLEOTIDE SEQUENCE [LARGE SCALE GENOMIC DNA]</scope>
    <source>
        <strain evidence="7">ATCC 10762 / DSM 40127 / CCM 3239 / JCM 4008 / LMG 5968 / NBRC 12843 / NCIMB 8234 / A-377</strain>
    </source>
</reference>
<name>A0A1E7N7S4_KITAU</name>
<evidence type="ECO:0000256" key="1">
    <source>
        <dbReference type="ARBA" id="ARBA00022679"/>
    </source>
</evidence>
<proteinExistence type="predicted"/>
<keyword evidence="1" id="KW-0808">Transferase</keyword>
<protein>
    <recommendedName>
        <fullName evidence="4">Ketoreductase (KR) domain-containing protein</fullName>
    </recommendedName>
</protein>
<feature type="domain" description="Ketoreductase (KR)" evidence="4">
    <location>
        <begin position="54"/>
        <end position="92"/>
    </location>
</feature>
<reference evidence="6" key="3">
    <citation type="submission" date="2016-08" db="EMBL/GenBank/DDBJ databases">
        <title>Sequencing, Assembly and Comparative Genomics of S. aureofaciens ATCC 10762.</title>
        <authorList>
            <person name="Gradnigo J.S."/>
            <person name="Johnson N."/>
            <person name="Somerville G.A."/>
        </authorList>
    </citation>
    <scope>NUCLEOTIDE SEQUENCE [LARGE SCALE GENOMIC DNA]</scope>
    <source>
        <strain evidence="6">ATCC 10762</strain>
    </source>
</reference>
<evidence type="ECO:0000313" key="5">
    <source>
        <dbReference type="EMBL" id="GGU69884.1"/>
    </source>
</evidence>
<dbReference type="EMBL" id="BMUB01000004">
    <property type="protein sequence ID" value="GGU69884.1"/>
    <property type="molecule type" value="Genomic_DNA"/>
</dbReference>
<evidence type="ECO:0000256" key="2">
    <source>
        <dbReference type="ARBA" id="ARBA00023268"/>
    </source>
</evidence>
<dbReference type="PANTHER" id="PTHR43775">
    <property type="entry name" value="FATTY ACID SYNTHASE"/>
    <property type="match status" value="1"/>
</dbReference>
<evidence type="ECO:0000313" key="6">
    <source>
        <dbReference type="EMBL" id="OEV36757.1"/>
    </source>
</evidence>
<gene>
    <name evidence="5" type="ORF">GCM10010502_21530</name>
    <name evidence="6" type="ORF">HS99_0027475</name>
</gene>
<dbReference type="AlphaFoldDB" id="A0A1E7N7S4"/>
<feature type="region of interest" description="Disordered" evidence="3">
    <location>
        <begin position="1"/>
        <end position="20"/>
    </location>
</feature>
<dbReference type="Proteomes" id="UP000610124">
    <property type="component" value="Unassembled WGS sequence"/>
</dbReference>
<organism evidence="6 7">
    <name type="scientific">Kitasatospora aureofaciens</name>
    <name type="common">Streptomyces aureofaciens</name>
    <dbReference type="NCBI Taxonomy" id="1894"/>
    <lineage>
        <taxon>Bacteria</taxon>
        <taxon>Bacillati</taxon>
        <taxon>Actinomycetota</taxon>
        <taxon>Actinomycetes</taxon>
        <taxon>Kitasatosporales</taxon>
        <taxon>Streptomycetaceae</taxon>
        <taxon>Kitasatospora</taxon>
    </lineage>
</organism>
<dbReference type="InterPro" id="IPR050091">
    <property type="entry name" value="PKS_NRPS_Biosynth_Enz"/>
</dbReference>
<dbReference type="Gene3D" id="3.40.50.720">
    <property type="entry name" value="NAD(P)-binding Rossmann-like Domain"/>
    <property type="match status" value="1"/>
</dbReference>